<dbReference type="AlphaFoldDB" id="A0A7J6TT93"/>
<organism evidence="2 3">
    <name type="scientific">Perkinsus olseni</name>
    <name type="common">Perkinsus atlanticus</name>
    <dbReference type="NCBI Taxonomy" id="32597"/>
    <lineage>
        <taxon>Eukaryota</taxon>
        <taxon>Sar</taxon>
        <taxon>Alveolata</taxon>
        <taxon>Perkinsozoa</taxon>
        <taxon>Perkinsea</taxon>
        <taxon>Perkinsida</taxon>
        <taxon>Perkinsidae</taxon>
        <taxon>Perkinsus</taxon>
    </lineage>
</organism>
<dbReference type="Proteomes" id="UP000574390">
    <property type="component" value="Unassembled WGS sequence"/>
</dbReference>
<name>A0A7J6TT93_PEROL</name>
<feature type="signal peptide" evidence="1">
    <location>
        <begin position="1"/>
        <end position="20"/>
    </location>
</feature>
<evidence type="ECO:0000313" key="2">
    <source>
        <dbReference type="EMBL" id="KAF4747997.1"/>
    </source>
</evidence>
<protein>
    <submittedName>
        <fullName evidence="2">Uncharacterized protein</fullName>
    </submittedName>
</protein>
<sequence>MLAFSACSSIIISALSSAAALQSGLQRERVFLSGNDCVARYSGSRLYLLELEFDPGKAIFWEDTVSNNSVTYETDGKRAKIRFREGRARMGIVEGQKKNIDGIFARVFPFAHMKDAILTFIPIRNGDEQCEALVTLIEASPPEWYQGENDWIKSFVDNNMAAALELAKRHGRVEMVKQ</sequence>
<feature type="chain" id="PRO_5029450177" evidence="1">
    <location>
        <begin position="21"/>
        <end position="178"/>
    </location>
</feature>
<keyword evidence="1" id="KW-0732">Signal</keyword>
<dbReference type="EMBL" id="JABANM010005206">
    <property type="protein sequence ID" value="KAF4747997.1"/>
    <property type="molecule type" value="Genomic_DNA"/>
</dbReference>
<gene>
    <name evidence="2" type="ORF">FOZ62_024587</name>
</gene>
<comment type="caution">
    <text evidence="2">The sequence shown here is derived from an EMBL/GenBank/DDBJ whole genome shotgun (WGS) entry which is preliminary data.</text>
</comment>
<reference evidence="2 3" key="1">
    <citation type="submission" date="2020-04" db="EMBL/GenBank/DDBJ databases">
        <title>Perkinsus olseni comparative genomics.</title>
        <authorList>
            <person name="Bogema D.R."/>
        </authorList>
    </citation>
    <scope>NUCLEOTIDE SEQUENCE [LARGE SCALE GENOMIC DNA]</scope>
    <source>
        <strain evidence="2">ATCC PRA-205</strain>
    </source>
</reference>
<evidence type="ECO:0000313" key="3">
    <source>
        <dbReference type="Proteomes" id="UP000574390"/>
    </source>
</evidence>
<evidence type="ECO:0000256" key="1">
    <source>
        <dbReference type="SAM" id="SignalP"/>
    </source>
</evidence>
<proteinExistence type="predicted"/>
<accession>A0A7J6TT93</accession>